<dbReference type="InterPro" id="IPR016117">
    <property type="entry name" value="ArgJ-like_dom_sf"/>
</dbReference>
<feature type="binding site" evidence="13">
    <location>
        <position position="406"/>
    </location>
    <ligand>
        <name>substrate</name>
    </ligand>
</feature>
<comment type="function">
    <text evidence="12 13">Catalyzes two activities which are involved in the cyclic version of arginine biosynthesis: the synthesis of N-acetylglutamate from glutamate and acetyl-CoA as the acetyl donor, and of ornithine by transacetylation between N(2)-acetylornithine and glutamate.</text>
</comment>
<dbReference type="HAMAP" id="MF_01106">
    <property type="entry name" value="ArgJ"/>
    <property type="match status" value="1"/>
</dbReference>
<dbReference type="FunFam" id="3.60.70.12:FF:000001">
    <property type="entry name" value="Arginine biosynthesis bifunctional protein ArgJ, chloroplastic"/>
    <property type="match status" value="1"/>
</dbReference>
<dbReference type="NCBIfam" id="NF003802">
    <property type="entry name" value="PRK05388.1"/>
    <property type="match status" value="1"/>
</dbReference>
<keyword evidence="5 13" id="KW-0028">Amino-acid biosynthesis</keyword>
<comment type="similarity">
    <text evidence="2 13">Belongs to the ArgJ family.</text>
</comment>
<comment type="catalytic activity">
    <reaction evidence="11 13">
        <text>N(2)-acetyl-L-ornithine + L-glutamate = N-acetyl-L-glutamate + L-ornithine</text>
        <dbReference type="Rhea" id="RHEA:15349"/>
        <dbReference type="ChEBI" id="CHEBI:29985"/>
        <dbReference type="ChEBI" id="CHEBI:44337"/>
        <dbReference type="ChEBI" id="CHEBI:46911"/>
        <dbReference type="ChEBI" id="CHEBI:57805"/>
        <dbReference type="EC" id="2.3.1.35"/>
    </reaction>
</comment>
<keyword evidence="8 13" id="KW-0511">Multifunctional enzyme</keyword>
<dbReference type="UniPathway" id="UPA00068">
    <property type="reaction ID" value="UER00106"/>
</dbReference>
<dbReference type="GO" id="GO:0006592">
    <property type="term" value="P:ornithine biosynthetic process"/>
    <property type="evidence" value="ECO:0007669"/>
    <property type="project" value="TreeGrafter"/>
</dbReference>
<evidence type="ECO:0000256" key="13">
    <source>
        <dbReference type="HAMAP-Rule" id="MF_01106"/>
    </source>
</evidence>
<feature type="binding site" evidence="13">
    <location>
        <position position="411"/>
    </location>
    <ligand>
        <name>substrate</name>
    </ligand>
</feature>
<dbReference type="OrthoDB" id="9804242at2"/>
<evidence type="ECO:0000256" key="3">
    <source>
        <dbReference type="ARBA" id="ARBA00011475"/>
    </source>
</evidence>
<dbReference type="PANTHER" id="PTHR23100">
    <property type="entry name" value="ARGININE BIOSYNTHESIS BIFUNCTIONAL PROTEIN ARGJ"/>
    <property type="match status" value="1"/>
</dbReference>
<evidence type="ECO:0000256" key="11">
    <source>
        <dbReference type="ARBA" id="ARBA00049439"/>
    </source>
</evidence>
<comment type="pathway">
    <text evidence="13">Amino-acid biosynthesis; L-arginine biosynthesis; L-ornithine and N-acetyl-L-glutamate from L-glutamate and N(2)-acetyl-L-ornithine (cyclic): step 1/1.</text>
</comment>
<dbReference type="SUPFAM" id="SSF56266">
    <property type="entry name" value="DmpA/ArgJ-like"/>
    <property type="match status" value="1"/>
</dbReference>
<feature type="binding site" evidence="13">
    <location>
        <position position="198"/>
    </location>
    <ligand>
        <name>substrate</name>
    </ligand>
</feature>
<evidence type="ECO:0000256" key="2">
    <source>
        <dbReference type="ARBA" id="ARBA00006774"/>
    </source>
</evidence>
<evidence type="ECO:0000256" key="1">
    <source>
        <dbReference type="ARBA" id="ARBA00004496"/>
    </source>
</evidence>
<comment type="subcellular location">
    <subcellularLocation>
        <location evidence="1 13">Cytoplasm</location>
    </subcellularLocation>
</comment>
<comment type="pathway">
    <text evidence="13">Amino-acid biosynthesis; L-arginine biosynthesis; N(2)-acetyl-L-ornithine from L-glutamate: step 1/4.</text>
</comment>
<dbReference type="InterPro" id="IPR042195">
    <property type="entry name" value="ArgJ_beta_C"/>
</dbReference>
<dbReference type="Pfam" id="PF01960">
    <property type="entry name" value="ArgJ"/>
    <property type="match status" value="1"/>
</dbReference>
<evidence type="ECO:0000256" key="12">
    <source>
        <dbReference type="ARBA" id="ARBA00054976"/>
    </source>
</evidence>
<evidence type="ECO:0000256" key="7">
    <source>
        <dbReference type="ARBA" id="ARBA00022813"/>
    </source>
</evidence>
<keyword evidence="6 13" id="KW-0808">Transferase</keyword>
<dbReference type="GO" id="GO:0006526">
    <property type="term" value="P:L-arginine biosynthetic process"/>
    <property type="evidence" value="ECO:0007669"/>
    <property type="project" value="UniProtKB-UniRule"/>
</dbReference>
<evidence type="ECO:0000256" key="9">
    <source>
        <dbReference type="ARBA" id="ARBA00023315"/>
    </source>
</evidence>
<feature type="site" description="Involved in the stabilization of negative charge on the oxyanion by the formation of the oxyanion hole" evidence="13">
    <location>
        <position position="124"/>
    </location>
</feature>
<comment type="catalytic activity">
    <reaction evidence="10 13">
        <text>L-glutamate + acetyl-CoA = N-acetyl-L-glutamate + CoA + H(+)</text>
        <dbReference type="Rhea" id="RHEA:24292"/>
        <dbReference type="ChEBI" id="CHEBI:15378"/>
        <dbReference type="ChEBI" id="CHEBI:29985"/>
        <dbReference type="ChEBI" id="CHEBI:44337"/>
        <dbReference type="ChEBI" id="CHEBI:57287"/>
        <dbReference type="ChEBI" id="CHEBI:57288"/>
        <dbReference type="EC" id="2.3.1.1"/>
    </reaction>
</comment>
<name>A0A292YLM9_9BACL</name>
<evidence type="ECO:0000313" key="15">
    <source>
        <dbReference type="Proteomes" id="UP000217785"/>
    </source>
</evidence>
<accession>A0A292YLM9</accession>
<evidence type="ECO:0000256" key="8">
    <source>
        <dbReference type="ARBA" id="ARBA00023268"/>
    </source>
</evidence>
<dbReference type="EMBL" id="BDUF01000064">
    <property type="protein sequence ID" value="GAX90848.1"/>
    <property type="molecule type" value="Genomic_DNA"/>
</dbReference>
<dbReference type="FunFam" id="3.10.20.340:FF:000001">
    <property type="entry name" value="Arginine biosynthesis bifunctional protein ArgJ, chloroplastic"/>
    <property type="match status" value="1"/>
</dbReference>
<dbReference type="PANTHER" id="PTHR23100:SF0">
    <property type="entry name" value="ARGININE BIOSYNTHESIS BIFUNCTIONAL PROTEIN ARGJ, MITOCHONDRIAL"/>
    <property type="match status" value="1"/>
</dbReference>
<organism evidence="14 15">
    <name type="scientific">Effusibacillus lacus</name>
    <dbReference type="NCBI Taxonomy" id="1348429"/>
    <lineage>
        <taxon>Bacteria</taxon>
        <taxon>Bacillati</taxon>
        <taxon>Bacillota</taxon>
        <taxon>Bacilli</taxon>
        <taxon>Bacillales</taxon>
        <taxon>Alicyclobacillaceae</taxon>
        <taxon>Effusibacillus</taxon>
    </lineage>
</organism>
<dbReference type="EC" id="2.3.1.1" evidence="13"/>
<keyword evidence="7 13" id="KW-0068">Autocatalytic cleavage</keyword>
<gene>
    <name evidence="13" type="primary">argJ</name>
    <name evidence="14" type="ORF">EFBL_2490</name>
</gene>
<feature type="chain" id="PRO_5023325907" description="Arginine biosynthesis bifunctional protein ArgJ beta chain" evidence="13">
    <location>
        <begin position="198"/>
        <end position="411"/>
    </location>
</feature>
<feature type="chain" id="PRO_5023325906" description="Arginine biosynthesis bifunctional protein ArgJ alpha chain" evidence="13">
    <location>
        <begin position="1"/>
        <end position="197"/>
    </location>
</feature>
<keyword evidence="4 13" id="KW-0055">Arginine biosynthesis</keyword>
<dbReference type="Proteomes" id="UP000217785">
    <property type="component" value="Unassembled WGS sequence"/>
</dbReference>
<evidence type="ECO:0000256" key="4">
    <source>
        <dbReference type="ARBA" id="ARBA00022571"/>
    </source>
</evidence>
<dbReference type="InterPro" id="IPR002813">
    <property type="entry name" value="Arg_biosynth_ArgJ"/>
</dbReference>
<dbReference type="GO" id="GO:0004358">
    <property type="term" value="F:L-glutamate N-acetyltransferase activity, acting on acetyl-L-ornithine as donor"/>
    <property type="evidence" value="ECO:0007669"/>
    <property type="project" value="UniProtKB-UniRule"/>
</dbReference>
<dbReference type="EC" id="2.3.1.35" evidence="13"/>
<reference evidence="15" key="1">
    <citation type="submission" date="2017-07" db="EMBL/GenBank/DDBJ databases">
        <title>Draft genome sequence of Effusibacillus lacus strain skLN1.</title>
        <authorList>
            <person name="Watanabe M."/>
            <person name="Kojima H."/>
            <person name="Fukui M."/>
        </authorList>
    </citation>
    <scope>NUCLEOTIDE SEQUENCE [LARGE SCALE GENOMIC DNA]</scope>
    <source>
        <strain evidence="15">skLN1</strain>
    </source>
</reference>
<dbReference type="RefSeq" id="WP_096182568.1">
    <property type="nucleotide sequence ID" value="NZ_BDUF01000064.1"/>
</dbReference>
<proteinExistence type="inferred from homology"/>
<evidence type="ECO:0000313" key="14">
    <source>
        <dbReference type="EMBL" id="GAX90848.1"/>
    </source>
</evidence>
<dbReference type="FunFam" id="3.30.2330.10:FF:000001">
    <property type="entry name" value="Arginine biosynthesis bifunctional protein ArgJ, mitochondrial"/>
    <property type="match status" value="1"/>
</dbReference>
<dbReference type="NCBIfam" id="TIGR00120">
    <property type="entry name" value="ArgJ"/>
    <property type="match status" value="1"/>
</dbReference>
<comment type="caution">
    <text evidence="14">The sequence shown here is derived from an EMBL/GenBank/DDBJ whole genome shotgun (WGS) entry which is preliminary data.</text>
</comment>
<keyword evidence="9 13" id="KW-0012">Acyltransferase</keyword>
<evidence type="ECO:0000256" key="6">
    <source>
        <dbReference type="ARBA" id="ARBA00022679"/>
    </source>
</evidence>
<dbReference type="Gene3D" id="3.30.2330.10">
    <property type="entry name" value="arginine biosynthesis bifunctional protein suprefamily"/>
    <property type="match status" value="1"/>
</dbReference>
<evidence type="ECO:0000256" key="10">
    <source>
        <dbReference type="ARBA" id="ARBA00048372"/>
    </source>
</evidence>
<comment type="subunit">
    <text evidence="3 13">Heterotetramer of two alpha and two beta chains.</text>
</comment>
<dbReference type="GO" id="GO:0004042">
    <property type="term" value="F:L-glutamate N-acetyltransferase activity"/>
    <property type="evidence" value="ECO:0007669"/>
    <property type="project" value="UniProtKB-UniRule"/>
</dbReference>
<feature type="binding site" evidence="13">
    <location>
        <position position="284"/>
    </location>
    <ligand>
        <name>substrate</name>
    </ligand>
</feature>
<keyword evidence="13" id="KW-0963">Cytoplasm</keyword>
<dbReference type="Gene3D" id="3.60.70.12">
    <property type="entry name" value="L-amino peptidase D-ALA esterase/amidase"/>
    <property type="match status" value="1"/>
</dbReference>
<dbReference type="CDD" id="cd02152">
    <property type="entry name" value="OAT"/>
    <property type="match status" value="1"/>
</dbReference>
<sequence>MQKVNSKIQVLDNGGVTTPAGFKAAAVSAGIKNGRKEKKDVAILYSEIPAVAAGVYTTNAVQAAPILVTKQSLEQSGLLQAVVVNSGNANACTGQQGLLDAQAMQELTAKALGIDPNQIGVASTGVIGVLLPMTRIGAGIEEAANRLSPDGGADFAEAIMTTDLVKKEIAVSAEIDGKTVTIAGAAKGSGMIHPNMATMLGFITTDAKVEQAALQAALKQVTNKTFNRITVDGDTSTNDMVLLLANGMAGNDLLTPSHQDWPIFLDALEYVALHLAKAIARDGEGATRLIVAQVTGAQTEKDAEQAAKTIVGSSLVKTAVFGADANWGRLMMAIGRSGAYVDPNKVDIWIGDVQVAAEGMGLSYDEAAATRELEKDPVIFKVNLNVGSCSATAYGCDLTYEYVKINGSYRT</sequence>
<feature type="site" description="Cleavage; by autolysis" evidence="13">
    <location>
        <begin position="197"/>
        <end position="198"/>
    </location>
</feature>
<keyword evidence="15" id="KW-1185">Reference proteome</keyword>
<feature type="active site" description="Nucleophile" evidence="13">
    <location>
        <position position="198"/>
    </location>
</feature>
<feature type="site" description="Involved in the stabilization of negative charge on the oxyanion by the formation of the oxyanion hole" evidence="13">
    <location>
        <position position="125"/>
    </location>
</feature>
<feature type="binding site" evidence="13">
    <location>
        <position position="161"/>
    </location>
    <ligand>
        <name>substrate</name>
    </ligand>
</feature>
<dbReference type="AlphaFoldDB" id="A0A292YLM9"/>
<feature type="binding site" evidence="13">
    <location>
        <position position="187"/>
    </location>
    <ligand>
        <name>substrate</name>
    </ligand>
</feature>
<evidence type="ECO:0000256" key="5">
    <source>
        <dbReference type="ARBA" id="ARBA00022605"/>
    </source>
</evidence>
<dbReference type="Gene3D" id="3.10.20.340">
    <property type="entry name" value="ArgJ beta chain, C-terminal domain"/>
    <property type="match status" value="1"/>
</dbReference>
<protein>
    <recommendedName>
        <fullName evidence="13">Arginine biosynthesis bifunctional protein ArgJ</fullName>
    </recommendedName>
    <domain>
        <recommendedName>
            <fullName evidence="13">Glutamate N-acetyltransferase</fullName>
            <ecNumber evidence="13">2.3.1.35</ecNumber>
        </recommendedName>
        <alternativeName>
            <fullName evidence="13">Ornithine acetyltransferase</fullName>
            <shortName evidence="13">OATase</shortName>
        </alternativeName>
        <alternativeName>
            <fullName evidence="13">Ornithine transacetylase</fullName>
        </alternativeName>
    </domain>
    <domain>
        <recommendedName>
            <fullName evidence="13">Amino-acid acetyltransferase</fullName>
            <ecNumber evidence="13">2.3.1.1</ecNumber>
        </recommendedName>
        <alternativeName>
            <fullName evidence="13">N-acetylglutamate synthase</fullName>
            <shortName evidence="13">AGSase</shortName>
        </alternativeName>
    </domain>
    <component>
        <recommendedName>
            <fullName evidence="13">Arginine biosynthesis bifunctional protein ArgJ alpha chain</fullName>
        </recommendedName>
    </component>
    <component>
        <recommendedName>
            <fullName evidence="13">Arginine biosynthesis bifunctional protein ArgJ beta chain</fullName>
        </recommendedName>
    </component>
</protein>
<dbReference type="GO" id="GO:0005737">
    <property type="term" value="C:cytoplasm"/>
    <property type="evidence" value="ECO:0007669"/>
    <property type="project" value="UniProtKB-SubCell"/>
</dbReference>